<sequence length="337" mass="35324">MEKNNSETGCQEAGLMGVGSSQNGVGINHPGAAAAGYVSGGGAAIGAGNSGAVAGDSGAAAGVVASGVGVAGAVGNRHGTLVCKSIHGKSKISSLFEKGNLSNNTCVHFINKNYQHLDESQRNEVARILGRLNPQSAHFTYQNYKPTQVKIKMEKNMSETGCPFGVGGCPGGAVGGGVAGGSLFVSAIDSHILEYELVYLTKSCIDTCIELTEPLTQYRGDGAVGGVVSRGVDGAFGNHPPTHPKIESLKMVRPSTSPFFVSKKCHSSEEIEALGVQMDVIQAQHEHFIESASKNICLQCSIAEWRMLDNLHLEEEMDQLKSEGARFLAGHNQQNRP</sequence>
<evidence type="ECO:0000313" key="1">
    <source>
        <dbReference type="EMBL" id="KAK1379583.1"/>
    </source>
</evidence>
<keyword evidence="2" id="KW-1185">Reference proteome</keyword>
<gene>
    <name evidence="1" type="ORF">POM88_026327</name>
</gene>
<evidence type="ECO:0000313" key="2">
    <source>
        <dbReference type="Proteomes" id="UP001237642"/>
    </source>
</evidence>
<dbReference type="AlphaFoldDB" id="A0AAD8I697"/>
<name>A0AAD8I697_9APIA</name>
<reference evidence="1" key="2">
    <citation type="submission" date="2023-05" db="EMBL/GenBank/DDBJ databases">
        <authorList>
            <person name="Schelkunov M.I."/>
        </authorList>
    </citation>
    <scope>NUCLEOTIDE SEQUENCE</scope>
    <source>
        <strain evidence="1">Hsosn_3</strain>
        <tissue evidence="1">Leaf</tissue>
    </source>
</reference>
<organism evidence="1 2">
    <name type="scientific">Heracleum sosnowskyi</name>
    <dbReference type="NCBI Taxonomy" id="360622"/>
    <lineage>
        <taxon>Eukaryota</taxon>
        <taxon>Viridiplantae</taxon>
        <taxon>Streptophyta</taxon>
        <taxon>Embryophyta</taxon>
        <taxon>Tracheophyta</taxon>
        <taxon>Spermatophyta</taxon>
        <taxon>Magnoliopsida</taxon>
        <taxon>eudicotyledons</taxon>
        <taxon>Gunneridae</taxon>
        <taxon>Pentapetalae</taxon>
        <taxon>asterids</taxon>
        <taxon>campanulids</taxon>
        <taxon>Apiales</taxon>
        <taxon>Apiaceae</taxon>
        <taxon>Apioideae</taxon>
        <taxon>apioid superclade</taxon>
        <taxon>Tordylieae</taxon>
        <taxon>Tordyliinae</taxon>
        <taxon>Heracleum</taxon>
    </lineage>
</organism>
<comment type="caution">
    <text evidence="1">The sequence shown here is derived from an EMBL/GenBank/DDBJ whole genome shotgun (WGS) entry which is preliminary data.</text>
</comment>
<reference evidence="1" key="1">
    <citation type="submission" date="2023-02" db="EMBL/GenBank/DDBJ databases">
        <title>Genome of toxic invasive species Heracleum sosnowskyi carries increased number of genes despite the absence of recent whole-genome duplications.</title>
        <authorList>
            <person name="Schelkunov M."/>
            <person name="Shtratnikova V."/>
            <person name="Makarenko M."/>
            <person name="Klepikova A."/>
            <person name="Omelchenko D."/>
            <person name="Novikova G."/>
            <person name="Obukhova E."/>
            <person name="Bogdanov V."/>
            <person name="Penin A."/>
            <person name="Logacheva M."/>
        </authorList>
    </citation>
    <scope>NUCLEOTIDE SEQUENCE</scope>
    <source>
        <strain evidence="1">Hsosn_3</strain>
        <tissue evidence="1">Leaf</tissue>
    </source>
</reference>
<proteinExistence type="predicted"/>
<dbReference type="Proteomes" id="UP001237642">
    <property type="component" value="Unassembled WGS sequence"/>
</dbReference>
<accession>A0AAD8I697</accession>
<dbReference type="EMBL" id="JAUIZM010000006">
    <property type="protein sequence ID" value="KAK1379583.1"/>
    <property type="molecule type" value="Genomic_DNA"/>
</dbReference>
<protein>
    <submittedName>
        <fullName evidence="1">Uncharacterized protein</fullName>
    </submittedName>
</protein>